<dbReference type="GO" id="GO:0005576">
    <property type="term" value="C:extracellular region"/>
    <property type="evidence" value="ECO:0007669"/>
    <property type="project" value="InterPro"/>
</dbReference>
<proteinExistence type="predicted"/>
<accession>A0A0D1XGG9</accession>
<dbReference type="RefSeq" id="XP_016211170.1">
    <property type="nucleotide sequence ID" value="XM_016361094.1"/>
</dbReference>
<sequence length="849" mass="91734">MAALKSSILLLLLAVVLLYSTPAYAFGAGNIASLSKIEGKNWRHGDIEDMLKTVAFIRGHKWTSMMIKRVYFGNWLRDYSQAVDVGTLKGVQAGTIRILVWILGFMSFGYATQEFEVTEERLGVYRPEEHIDNPKDYADNEDARKYDPRLRPPVQDVELQIDMNTGMKNYIANETGGWATSSGYVKHSLARSIHFGRMYTSSSTKGRTEDLCEALRCLGQALHTMEDFGAHSNYTELALIEMGYHNVFPHVGTATRVNVRGKYVWPVVTGTFGGVDFLHSVIGEATDHVTQSELDEMDDALGLAAGSGSGTKGSGGSANQLGLLGDLLSKVPGTSHLMEEAHRLQAASNAQAQANASGYRGVVDDSYSYSASRADPPMQTPSFQAPPGSIGGPPGPGIPGLDPNMDPQAVVAKIYPILVFRDNVVRTISGIISKIPGLEKLIDTITERVTLFIFSLLAPYLKPIIAAASKQLKNGSTAVVDSSGKHQYEVWENPHSSDPTHSLLSKDHFSNYLNPPAGQVATAILQYTAPRVFYAWDHPDVPVEQVLNDVVRAFHHPALRDPNLEIHRNMFQAVEHWVRELPDHGNSINDILSSDSVKAGRNHKGEIHAHGSSSHGGAHSHGGGFSTLPGMPSGIPSIPGFGSHSKVSGSPFEMFNRKRALGEFDDVAPSGAAATQEWQPQGQYTSGTMVSFNGATYKCLQTHNVDAADWTPAAASSLWTRIDSSSPFTGGPPLQQQKMHSPQPAASPWQPGGYENQSFAQMQQAPQNLDYDHGAYEMPTNYHQGYHDGPGYGGPPPAPAAAHNAPSPYGEAGGSSGYGYVGGHYQQAGGPGYQEGYYSQPPPGPYGQY</sequence>
<evidence type="ECO:0000313" key="5">
    <source>
        <dbReference type="EMBL" id="KIW01301.1"/>
    </source>
</evidence>
<dbReference type="Proteomes" id="UP000053259">
    <property type="component" value="Unassembled WGS sequence"/>
</dbReference>
<dbReference type="PANTHER" id="PTHR14905:SF7">
    <property type="entry name" value="VON WILLEBRAND FACTOR A DOMAIN-CONTAINING PROTEIN 7"/>
    <property type="match status" value="1"/>
</dbReference>
<dbReference type="STRING" id="253628.A0A0D1XGG9"/>
<reference evidence="5 6" key="1">
    <citation type="submission" date="2015-01" db="EMBL/GenBank/DDBJ databases">
        <title>The Genome Sequence of Ochroconis gallopava CBS43764.</title>
        <authorList>
            <consortium name="The Broad Institute Genomics Platform"/>
            <person name="Cuomo C."/>
            <person name="de Hoog S."/>
            <person name="Gorbushina A."/>
            <person name="Stielow B."/>
            <person name="Teixiera M."/>
            <person name="Abouelleil A."/>
            <person name="Chapman S.B."/>
            <person name="Priest M."/>
            <person name="Young S.K."/>
            <person name="Wortman J."/>
            <person name="Nusbaum C."/>
            <person name="Birren B."/>
        </authorList>
    </citation>
    <scope>NUCLEOTIDE SEQUENCE [LARGE SCALE GENOMIC DNA]</scope>
    <source>
        <strain evidence="5 6">CBS 43764</strain>
    </source>
</reference>
<evidence type="ECO:0000259" key="4">
    <source>
        <dbReference type="SMART" id="SM00495"/>
    </source>
</evidence>
<feature type="region of interest" description="Disordered" evidence="2">
    <location>
        <begin position="599"/>
        <end position="644"/>
    </location>
</feature>
<organism evidence="5 6">
    <name type="scientific">Verruconis gallopava</name>
    <dbReference type="NCBI Taxonomy" id="253628"/>
    <lineage>
        <taxon>Eukaryota</taxon>
        <taxon>Fungi</taxon>
        <taxon>Dikarya</taxon>
        <taxon>Ascomycota</taxon>
        <taxon>Pezizomycotina</taxon>
        <taxon>Dothideomycetes</taxon>
        <taxon>Pleosporomycetidae</taxon>
        <taxon>Venturiales</taxon>
        <taxon>Sympoventuriaceae</taxon>
        <taxon>Verruconis</taxon>
    </lineage>
</organism>
<dbReference type="InterPro" id="IPR036573">
    <property type="entry name" value="CBM_sf_5/12"/>
</dbReference>
<feature type="compositionally biased region" description="Low complexity" evidence="2">
    <location>
        <begin position="800"/>
        <end position="810"/>
    </location>
</feature>
<gene>
    <name evidence="5" type="ORF">PV09_07339</name>
</gene>
<keyword evidence="1" id="KW-0378">Hydrolase</keyword>
<dbReference type="GO" id="GO:0030246">
    <property type="term" value="F:carbohydrate binding"/>
    <property type="evidence" value="ECO:0007669"/>
    <property type="project" value="InterPro"/>
</dbReference>
<dbReference type="GO" id="GO:0004553">
    <property type="term" value="F:hydrolase activity, hydrolyzing O-glycosyl compounds"/>
    <property type="evidence" value="ECO:0007669"/>
    <property type="project" value="InterPro"/>
</dbReference>
<protein>
    <recommendedName>
        <fullName evidence="4">Chitin-binding type-3 domain-containing protein</fullName>
    </recommendedName>
</protein>
<dbReference type="Pfam" id="PF02839">
    <property type="entry name" value="CBM_5_12"/>
    <property type="match status" value="1"/>
</dbReference>
<evidence type="ECO:0000256" key="2">
    <source>
        <dbReference type="SAM" id="MobiDB-lite"/>
    </source>
</evidence>
<dbReference type="SMART" id="SM00495">
    <property type="entry name" value="ChtBD3"/>
    <property type="match status" value="1"/>
</dbReference>
<dbReference type="InterPro" id="IPR010816">
    <property type="entry name" value="Het-C"/>
</dbReference>
<feature type="compositionally biased region" description="Low complexity" evidence="2">
    <location>
        <begin position="629"/>
        <end position="644"/>
    </location>
</feature>
<evidence type="ECO:0000256" key="3">
    <source>
        <dbReference type="SAM" id="SignalP"/>
    </source>
</evidence>
<dbReference type="InterPro" id="IPR052577">
    <property type="entry name" value="VWA7"/>
</dbReference>
<dbReference type="AlphaFoldDB" id="A0A0D1XGG9"/>
<dbReference type="GeneID" id="27315312"/>
<evidence type="ECO:0000313" key="6">
    <source>
        <dbReference type="Proteomes" id="UP000053259"/>
    </source>
</evidence>
<keyword evidence="3" id="KW-0732">Signal</keyword>
<dbReference type="Gene3D" id="2.10.10.20">
    <property type="entry name" value="Carbohydrate-binding module superfamily 5/12"/>
    <property type="match status" value="1"/>
</dbReference>
<dbReference type="Pfam" id="PF07217">
    <property type="entry name" value="Het-C"/>
    <property type="match status" value="1"/>
</dbReference>
<feature type="chain" id="PRO_5002236383" description="Chitin-binding type-3 domain-containing protein" evidence="3">
    <location>
        <begin position="26"/>
        <end position="849"/>
    </location>
</feature>
<feature type="compositionally biased region" description="Low complexity" evidence="2">
    <location>
        <begin position="823"/>
        <end position="839"/>
    </location>
</feature>
<feature type="compositionally biased region" description="Gly residues" evidence="2">
    <location>
        <begin position="811"/>
        <end position="822"/>
    </location>
</feature>
<dbReference type="HOGENOM" id="CLU_010063_0_0_1"/>
<evidence type="ECO:0000256" key="1">
    <source>
        <dbReference type="ARBA" id="ARBA00022801"/>
    </source>
</evidence>
<dbReference type="VEuPathDB" id="FungiDB:PV09_07339"/>
<dbReference type="CDD" id="cd12214">
    <property type="entry name" value="ChiA1_BD"/>
    <property type="match status" value="1"/>
</dbReference>
<feature type="compositionally biased region" description="Pro residues" evidence="2">
    <location>
        <begin position="840"/>
        <end position="849"/>
    </location>
</feature>
<feature type="signal peptide" evidence="3">
    <location>
        <begin position="1"/>
        <end position="25"/>
    </location>
</feature>
<feature type="domain" description="Chitin-binding type-3" evidence="4">
    <location>
        <begin position="675"/>
        <end position="722"/>
    </location>
</feature>
<feature type="compositionally biased region" description="Polar residues" evidence="2">
    <location>
        <begin position="724"/>
        <end position="740"/>
    </location>
</feature>
<dbReference type="OrthoDB" id="2506204at2759"/>
<feature type="region of interest" description="Disordered" evidence="2">
    <location>
        <begin position="370"/>
        <end position="395"/>
    </location>
</feature>
<dbReference type="InParanoid" id="A0A0D1XGG9"/>
<dbReference type="GO" id="GO:0005975">
    <property type="term" value="P:carbohydrate metabolic process"/>
    <property type="evidence" value="ECO:0007669"/>
    <property type="project" value="InterPro"/>
</dbReference>
<dbReference type="InterPro" id="IPR003610">
    <property type="entry name" value="CBM5/12"/>
</dbReference>
<keyword evidence="6" id="KW-1185">Reference proteome</keyword>
<dbReference type="SUPFAM" id="SSF51055">
    <property type="entry name" value="Carbohydrate binding domain"/>
    <property type="match status" value="1"/>
</dbReference>
<feature type="region of interest" description="Disordered" evidence="2">
    <location>
        <begin position="771"/>
        <end position="849"/>
    </location>
</feature>
<dbReference type="EMBL" id="KN847556">
    <property type="protein sequence ID" value="KIW01301.1"/>
    <property type="molecule type" value="Genomic_DNA"/>
</dbReference>
<name>A0A0D1XGG9_9PEZI</name>
<dbReference type="PANTHER" id="PTHR14905">
    <property type="entry name" value="NG37"/>
    <property type="match status" value="1"/>
</dbReference>
<feature type="region of interest" description="Disordered" evidence="2">
    <location>
        <begin position="724"/>
        <end position="755"/>
    </location>
</feature>